<dbReference type="AlphaFoldDB" id="A0A095CJ37"/>
<dbReference type="Proteomes" id="UP000029445">
    <property type="component" value="Chromosome 9"/>
</dbReference>
<dbReference type="PROSITE" id="PS51808">
    <property type="entry name" value="CHCH"/>
    <property type="match status" value="1"/>
</dbReference>
<dbReference type="RefSeq" id="XP_062885792.1">
    <property type="nucleotide sequence ID" value="XM_063029837.1"/>
</dbReference>
<evidence type="ECO:0000256" key="2">
    <source>
        <dbReference type="ARBA" id="ARBA00022490"/>
    </source>
</evidence>
<dbReference type="GO" id="GO:0005758">
    <property type="term" value="C:mitochondrial intermembrane space"/>
    <property type="evidence" value="ECO:0007669"/>
    <property type="project" value="TreeGrafter"/>
</dbReference>
<feature type="compositionally biased region" description="Pro residues" evidence="7">
    <location>
        <begin position="100"/>
        <end position="115"/>
    </location>
</feature>
<protein>
    <recommendedName>
        <fullName evidence="6">Cytochrome c oxidase assembly protein COX19</fullName>
    </recommendedName>
</protein>
<dbReference type="PANTHER" id="PTHR21107:SF2">
    <property type="entry name" value="CYTOCHROME C OXIDASE ASSEMBLY PROTEIN COX19"/>
    <property type="match status" value="1"/>
</dbReference>
<comment type="similarity">
    <text evidence="5">Belongs to the COX19 family.</text>
</comment>
<keyword evidence="3" id="KW-1015">Disulfide bond</keyword>
<dbReference type="InterPro" id="IPR010625">
    <property type="entry name" value="CHCH"/>
</dbReference>
<organism evidence="9 10">
    <name type="scientific">Cryptococcus deuterogattii (strain R265)</name>
    <name type="common">Cryptococcus gattii VGII (strain R265)</name>
    <dbReference type="NCBI Taxonomy" id="294750"/>
    <lineage>
        <taxon>Eukaryota</taxon>
        <taxon>Fungi</taxon>
        <taxon>Dikarya</taxon>
        <taxon>Basidiomycota</taxon>
        <taxon>Agaricomycotina</taxon>
        <taxon>Tremellomycetes</taxon>
        <taxon>Tremellales</taxon>
        <taxon>Cryptococcaceae</taxon>
        <taxon>Cryptococcus</taxon>
        <taxon>Cryptococcus gattii species complex</taxon>
    </lineage>
</organism>
<comment type="subcellular location">
    <subcellularLocation>
        <location evidence="1">Cytoplasm</location>
    </subcellularLocation>
</comment>
<dbReference type="InterPro" id="IPR009069">
    <property type="entry name" value="Cys_alpha_HP_mot_SF"/>
</dbReference>
<dbReference type="EMBL" id="CP025767">
    <property type="protein sequence ID" value="KGB80167.1"/>
    <property type="molecule type" value="Genomic_DNA"/>
</dbReference>
<dbReference type="STRING" id="294750.A0A095CJ37"/>
<dbReference type="GO" id="GO:0033617">
    <property type="term" value="P:mitochondrial respiratory chain complex IV assembly"/>
    <property type="evidence" value="ECO:0007669"/>
    <property type="project" value="TreeGrafter"/>
</dbReference>
<feature type="region of interest" description="Disordered" evidence="7">
    <location>
        <begin position="77"/>
        <end position="115"/>
    </location>
</feature>
<dbReference type="VEuPathDB" id="FungiDB:CNBG_6005"/>
<evidence type="ECO:0000259" key="8">
    <source>
        <dbReference type="Pfam" id="PF06747"/>
    </source>
</evidence>
<reference evidence="9 10" key="2">
    <citation type="journal article" date="2018" name="Proc. Natl. Acad. Sci.">
        <title>RNAi is a critical determinant of centromere evolution in closely related fungi.</title>
        <authorList>
            <person name="Yadav V."/>
            <person name="Sun S."/>
            <person name="Billmyre R.B."/>
            <person name="Thimmappa B.C."/>
            <person name="Shea T."/>
            <person name="Lintner R."/>
            <person name="Bakkeren G."/>
            <person name="Cuomo C.A."/>
            <person name="Heitman J."/>
            <person name="Sanyal K."/>
        </authorList>
    </citation>
    <scope>NUCLEOTIDE SEQUENCE [LARGE SCALE GENOMIC DNA]</scope>
    <source>
        <strain evidence="9 10">R265</strain>
    </source>
</reference>
<dbReference type="OrthoDB" id="268594at2759"/>
<evidence type="ECO:0000256" key="7">
    <source>
        <dbReference type="SAM" id="MobiDB-lite"/>
    </source>
</evidence>
<evidence type="ECO:0000313" key="9">
    <source>
        <dbReference type="EMBL" id="KGB80167.1"/>
    </source>
</evidence>
<comment type="function">
    <text evidence="4">Required for the assembly of mitochondrial cytochrome c oxidase.</text>
</comment>
<dbReference type="GeneID" id="88182115"/>
<dbReference type="KEGG" id="cdeu:CNBG_6005"/>
<accession>A0A095CJ37</accession>
<dbReference type="HOGENOM" id="CLU_141947_2_0_1"/>
<evidence type="ECO:0000256" key="3">
    <source>
        <dbReference type="ARBA" id="ARBA00023157"/>
    </source>
</evidence>
<evidence type="ECO:0000256" key="1">
    <source>
        <dbReference type="ARBA" id="ARBA00004496"/>
    </source>
</evidence>
<dbReference type="InterPro" id="IPR051383">
    <property type="entry name" value="COX19"/>
</dbReference>
<dbReference type="SUPFAM" id="SSF47072">
    <property type="entry name" value="Cysteine alpha-hairpin motif"/>
    <property type="match status" value="1"/>
</dbReference>
<evidence type="ECO:0000256" key="4">
    <source>
        <dbReference type="ARBA" id="ARBA00037279"/>
    </source>
</evidence>
<keyword evidence="2" id="KW-0963">Cytoplasm</keyword>
<feature type="region of interest" description="Disordered" evidence="7">
    <location>
        <begin position="1"/>
        <end position="21"/>
    </location>
</feature>
<proteinExistence type="inferred from homology"/>
<dbReference type="Pfam" id="PF06747">
    <property type="entry name" value="CHCH"/>
    <property type="match status" value="1"/>
</dbReference>
<keyword evidence="10" id="KW-1185">Reference proteome</keyword>
<evidence type="ECO:0000256" key="5">
    <source>
        <dbReference type="ARBA" id="ARBA00038223"/>
    </source>
</evidence>
<sequence length="115" mass="12648">MSFGRPGFADVFKPSPPARGSFPLDHDGECKAFMISYLKCMKENANDNGKCRLFSKQYLECRMDKGLMDRDDMANLGLGDVVDPSSPPPASTQPITAFPSNPPHVPQPPPSEHRI</sequence>
<dbReference type="OMA" id="GTNDEAC"/>
<dbReference type="PANTHER" id="PTHR21107">
    <property type="entry name" value="CYTOCHROME C OXIDASE ASSEMBLY PROTEIN COX19"/>
    <property type="match status" value="1"/>
</dbReference>
<evidence type="ECO:0000256" key="6">
    <source>
        <dbReference type="ARBA" id="ARBA00039385"/>
    </source>
</evidence>
<gene>
    <name evidence="9" type="ORF">CNBG_6005</name>
</gene>
<evidence type="ECO:0000313" key="10">
    <source>
        <dbReference type="Proteomes" id="UP000029445"/>
    </source>
</evidence>
<name>A0A095CJ37_CRYD2</name>
<reference evidence="9 10" key="1">
    <citation type="journal article" date="2011" name="MBio">
        <title>Genome variation in Cryptococcus gattii, an emerging pathogen of immunocompetent hosts.</title>
        <authorList>
            <person name="D'Souza C.A."/>
            <person name="Kronstad J.W."/>
            <person name="Taylor G."/>
            <person name="Warren R."/>
            <person name="Yuen M."/>
            <person name="Hu G."/>
            <person name="Jung W.H."/>
            <person name="Sham A."/>
            <person name="Kidd S.E."/>
            <person name="Tangen K."/>
            <person name="Lee N."/>
            <person name="Zeilmaker T."/>
            <person name="Sawkins J."/>
            <person name="McVicker G."/>
            <person name="Shah S."/>
            <person name="Gnerre S."/>
            <person name="Griggs A."/>
            <person name="Zeng Q."/>
            <person name="Bartlett K."/>
            <person name="Li W."/>
            <person name="Wang X."/>
            <person name="Heitman J."/>
            <person name="Stajich J.E."/>
            <person name="Fraser J.A."/>
            <person name="Meyer W."/>
            <person name="Carter D."/>
            <person name="Schein J."/>
            <person name="Krzywinski M."/>
            <person name="Kwon-Chung K.J."/>
            <person name="Varma A."/>
            <person name="Wang J."/>
            <person name="Brunham R."/>
            <person name="Fyfe M."/>
            <person name="Ouellette B.F."/>
            <person name="Siddiqui A."/>
            <person name="Marra M."/>
            <person name="Jones S."/>
            <person name="Holt R."/>
            <person name="Birren B.W."/>
            <person name="Galagan J.E."/>
            <person name="Cuomo C.A."/>
        </authorList>
    </citation>
    <scope>NUCLEOTIDE SEQUENCE [LARGE SCALE GENOMIC DNA]</scope>
    <source>
        <strain evidence="9 10">R265</strain>
    </source>
</reference>
<feature type="domain" description="CHCH" evidence="8">
    <location>
        <begin position="30"/>
        <end position="63"/>
    </location>
</feature>